<keyword evidence="2" id="KW-0808">Transferase</keyword>
<dbReference type="RefSeq" id="WP_235293465.1">
    <property type="nucleotide sequence ID" value="NZ_BSOH01000037.1"/>
</dbReference>
<dbReference type="CDD" id="cd02440">
    <property type="entry name" value="AdoMet_MTases"/>
    <property type="match status" value="1"/>
</dbReference>
<dbReference type="Pfam" id="PF01170">
    <property type="entry name" value="UPF0020"/>
    <property type="match status" value="1"/>
</dbReference>
<dbReference type="InterPro" id="IPR029063">
    <property type="entry name" value="SAM-dependent_MTases_sf"/>
</dbReference>
<reference evidence="2" key="1">
    <citation type="journal article" date="2014" name="Int. J. Syst. Evol. Microbiol.">
        <title>Complete genome sequence of Corynebacterium casei LMG S-19264T (=DSM 44701T), isolated from a smear-ripened cheese.</title>
        <authorList>
            <consortium name="US DOE Joint Genome Institute (JGI-PGF)"/>
            <person name="Walter F."/>
            <person name="Albersmeier A."/>
            <person name="Kalinowski J."/>
            <person name="Ruckert C."/>
        </authorList>
    </citation>
    <scope>NUCLEOTIDE SEQUENCE</scope>
    <source>
        <strain evidence="2">NBRC 108769</strain>
    </source>
</reference>
<protein>
    <submittedName>
        <fullName evidence="2">Methyltransferase</fullName>
    </submittedName>
</protein>
<dbReference type="InterPro" id="IPR000241">
    <property type="entry name" value="RlmKL-like_Mtase"/>
</dbReference>
<sequence>MQDNNYLYSFTYNDTESELCKLESRYIFDQEEKNRLLISPLKIAPSSSAFIKNRLDIIAFSDDYTTLIRAINQECITIEGFKVEYHVFYGDTTNYADRLDMLRDIGYNINGYPDYHHPTRTYALCFYEDIWYFGTVIKDKFDWYKHNQKPYSYSNSISINIAKSLVNIAAKANRDMEILDACCGVGTIMLEACFAGYTIEGNDINPKICQSARDNLSFFDYRANVFCSDIKTIQKTYDVAIIDLPYNLMSVATELDLFHIIKSTTEITDRMVIVSASDISSLIANVGFRVSDSCSVSKKGKTTFARKIWVCEKDEK</sequence>
<dbReference type="Proteomes" id="UP001156666">
    <property type="component" value="Unassembled WGS sequence"/>
</dbReference>
<evidence type="ECO:0000259" key="1">
    <source>
        <dbReference type="Pfam" id="PF01170"/>
    </source>
</evidence>
<dbReference type="PANTHER" id="PTHR14911">
    <property type="entry name" value="THUMP DOMAIN-CONTAINING"/>
    <property type="match status" value="1"/>
</dbReference>
<dbReference type="AlphaFoldDB" id="A0AA37SYF5"/>
<feature type="domain" description="Ribosomal RNA large subunit methyltransferase K/L-like methyltransferase" evidence="1">
    <location>
        <begin position="149"/>
        <end position="246"/>
    </location>
</feature>
<keyword evidence="2" id="KW-0489">Methyltransferase</keyword>
<evidence type="ECO:0000313" key="3">
    <source>
        <dbReference type="Proteomes" id="UP001156666"/>
    </source>
</evidence>
<accession>A0AA37SYF5</accession>
<keyword evidence="3" id="KW-1185">Reference proteome</keyword>
<dbReference type="GO" id="GO:0016423">
    <property type="term" value="F:tRNA (guanine) methyltransferase activity"/>
    <property type="evidence" value="ECO:0007669"/>
    <property type="project" value="TreeGrafter"/>
</dbReference>
<dbReference type="Gene3D" id="3.40.50.150">
    <property type="entry name" value="Vaccinia Virus protein VP39"/>
    <property type="match status" value="1"/>
</dbReference>
<name>A0AA37SYF5_9BACT</name>
<dbReference type="PANTHER" id="PTHR14911:SF13">
    <property type="entry name" value="TRNA (GUANINE(6)-N2)-METHYLTRANSFERASE THUMP3"/>
    <property type="match status" value="1"/>
</dbReference>
<reference evidence="2" key="2">
    <citation type="submission" date="2023-01" db="EMBL/GenBank/DDBJ databases">
        <title>Draft genome sequence of Portibacter lacus strain NBRC 108769.</title>
        <authorList>
            <person name="Sun Q."/>
            <person name="Mori K."/>
        </authorList>
    </citation>
    <scope>NUCLEOTIDE SEQUENCE</scope>
    <source>
        <strain evidence="2">NBRC 108769</strain>
    </source>
</reference>
<organism evidence="2 3">
    <name type="scientific">Portibacter lacus</name>
    <dbReference type="NCBI Taxonomy" id="1099794"/>
    <lineage>
        <taxon>Bacteria</taxon>
        <taxon>Pseudomonadati</taxon>
        <taxon>Bacteroidota</taxon>
        <taxon>Saprospiria</taxon>
        <taxon>Saprospirales</taxon>
        <taxon>Haliscomenobacteraceae</taxon>
        <taxon>Portibacter</taxon>
    </lineage>
</organism>
<dbReference type="SUPFAM" id="SSF53335">
    <property type="entry name" value="S-adenosyl-L-methionine-dependent methyltransferases"/>
    <property type="match status" value="1"/>
</dbReference>
<gene>
    <name evidence="2" type="ORF">GCM10007940_45540</name>
</gene>
<evidence type="ECO:0000313" key="2">
    <source>
        <dbReference type="EMBL" id="GLR19938.1"/>
    </source>
</evidence>
<dbReference type="EMBL" id="BSOH01000037">
    <property type="protein sequence ID" value="GLR19938.1"/>
    <property type="molecule type" value="Genomic_DNA"/>
</dbReference>
<comment type="caution">
    <text evidence="2">The sequence shown here is derived from an EMBL/GenBank/DDBJ whole genome shotgun (WGS) entry which is preliminary data.</text>
</comment>
<proteinExistence type="predicted"/>
<dbReference type="GO" id="GO:0030488">
    <property type="term" value="P:tRNA methylation"/>
    <property type="evidence" value="ECO:0007669"/>
    <property type="project" value="TreeGrafter"/>
</dbReference>